<comment type="caution">
    <text evidence="3">The sequence shown here is derived from an EMBL/GenBank/DDBJ whole genome shotgun (WGS) entry which is preliminary data.</text>
</comment>
<dbReference type="Proteomes" id="UP000283569">
    <property type="component" value="Unassembled WGS sequence"/>
</dbReference>
<evidence type="ECO:0000256" key="1">
    <source>
        <dbReference type="SAM" id="Coils"/>
    </source>
</evidence>
<feature type="compositionally biased region" description="Basic and acidic residues" evidence="2">
    <location>
        <begin position="366"/>
        <end position="380"/>
    </location>
</feature>
<evidence type="ECO:0000256" key="2">
    <source>
        <dbReference type="SAM" id="MobiDB-lite"/>
    </source>
</evidence>
<dbReference type="EMBL" id="MRDB01000008">
    <property type="protein sequence ID" value="RKL45655.1"/>
    <property type="molecule type" value="Genomic_DNA"/>
</dbReference>
<feature type="compositionally biased region" description="Basic and acidic residues" evidence="2">
    <location>
        <begin position="287"/>
        <end position="303"/>
    </location>
</feature>
<keyword evidence="1" id="KW-0175">Coiled coil</keyword>
<feature type="region of interest" description="Disordered" evidence="2">
    <location>
        <begin position="356"/>
        <end position="383"/>
    </location>
</feature>
<proteinExistence type="predicted"/>
<accession>A0A420TVP1</accession>
<dbReference type="AlphaFoldDB" id="A0A420TVP1"/>
<protein>
    <recommendedName>
        <fullName evidence="5">BTB domain-containing protein</fullName>
    </recommendedName>
</protein>
<organism evidence="3 4">
    <name type="scientific">Gibberella intermedia</name>
    <name type="common">Bulb rot disease fungus</name>
    <name type="synonym">Fusarium proliferatum</name>
    <dbReference type="NCBI Taxonomy" id="948311"/>
    <lineage>
        <taxon>Eukaryota</taxon>
        <taxon>Fungi</taxon>
        <taxon>Dikarya</taxon>
        <taxon>Ascomycota</taxon>
        <taxon>Pezizomycotina</taxon>
        <taxon>Sordariomycetes</taxon>
        <taxon>Hypocreomycetidae</taxon>
        <taxon>Hypocreales</taxon>
        <taxon>Nectriaceae</taxon>
        <taxon>Fusarium</taxon>
        <taxon>Fusarium fujikuroi species complex</taxon>
    </lineage>
</organism>
<feature type="compositionally biased region" description="Basic and acidic residues" evidence="2">
    <location>
        <begin position="259"/>
        <end position="278"/>
    </location>
</feature>
<sequence>MSQDSATMSPDLPAQFITSPYADSFVKVLLKGKSITWIHRGVVPDHVLSNKSTHELGSKSASPILDMQNIGSDIAHVILHYFYTKQYDCIKPSGTSADIAKGYELRVSLQVIEAAKKTELFTLVDLAKKECARLCHEMDLLNLVAILGKINIDYDNFPELTKHIAFHLEKVLANPHSQFSNDLLNRVTSNSITDMLIRKLIMVARDEPTSEPKAKPRPENEARNLSVCPSIDYTSTVECGVAKPEWSPFTYELRTQDLQKLRKNPQPDDKGKGRDVSRSAENPSKVPEIRVSHHELRGAKGQKEAQSGPSRVRGWPCPFSPPCGGCADAERKANPPTPKFESTIANMKDFVAAEKSSAADWQVPKSEAEKSETSESDRESTIAVVSDDEGVLVESSPEPNMTPSPVGSGNTNSMDHFLVYDQCQYTGDVCHILFRSQGPLLIPRAILKKCPKLAMRLDKKHIFSKPLDTVDIEDYPFSVGHILIHYLTTDKYECLQPEGETEDERNCSELATAFKTHAAAVDLELPFLQLLASSEMRRLEGKLSLVLITRTLNDTRLPLDQYPMITANFVSCVIRLSASPSKECKEEMMNQLGVPENVAMVLVKRLLQSKGIRLTRDHSSEIGSEDEKALNTSQLEQEECELLTILETFDKEKAHIYQSTFETGVREKMAREALAKTILETWEASGGSLSSLQHARLEELQNISDKLSQDLDICKTDLAASKKRVQQLKVEAKAILERLALEHEIQSILERQKQQNGFLALSDRLRLRSAQSRSNDLSSAVSVDSLVHSDTKDLRLTGPDQEEESQPDEDGAQTPTRTSCNRRDHQSFNVKGAKDRLEEFRARMGEFNKKKN</sequence>
<feature type="compositionally biased region" description="Basic and acidic residues" evidence="2">
    <location>
        <begin position="821"/>
        <end position="835"/>
    </location>
</feature>
<feature type="coiled-coil region" evidence="1">
    <location>
        <begin position="697"/>
        <end position="738"/>
    </location>
</feature>
<feature type="region of interest" description="Disordered" evidence="2">
    <location>
        <begin position="259"/>
        <end position="313"/>
    </location>
</feature>
<evidence type="ECO:0000313" key="4">
    <source>
        <dbReference type="Proteomes" id="UP000283569"/>
    </source>
</evidence>
<feature type="compositionally biased region" description="Acidic residues" evidence="2">
    <location>
        <begin position="800"/>
        <end position="811"/>
    </location>
</feature>
<reference evidence="3 4" key="1">
    <citation type="journal article" date="2018" name="Sci. Rep.">
        <title>Characterisation of pathogen-specific regions and novel effector candidates in Fusarium oxysporum f. sp. cepae.</title>
        <authorList>
            <person name="Armitage A.D."/>
            <person name="Taylor A."/>
            <person name="Sobczyk M.K."/>
            <person name="Baxter L."/>
            <person name="Greenfield B.P."/>
            <person name="Bates H.J."/>
            <person name="Wilson F."/>
            <person name="Jackson A.C."/>
            <person name="Ott S."/>
            <person name="Harrison R.J."/>
            <person name="Clarkson J.P."/>
        </authorList>
    </citation>
    <scope>NUCLEOTIDE SEQUENCE [LARGE SCALE GENOMIC DNA]</scope>
    <source>
        <strain evidence="3 4">Fp_A8</strain>
    </source>
</reference>
<evidence type="ECO:0008006" key="5">
    <source>
        <dbReference type="Google" id="ProtNLM"/>
    </source>
</evidence>
<dbReference type="PANTHER" id="PTHR37538">
    <property type="entry name" value="BTB DOMAIN-CONTAINING PROTEIN"/>
    <property type="match status" value="1"/>
</dbReference>
<dbReference type="PANTHER" id="PTHR37538:SF1">
    <property type="entry name" value="BTB DOMAIN-CONTAINING PROTEIN"/>
    <property type="match status" value="1"/>
</dbReference>
<name>A0A420TVP1_GIBIN</name>
<feature type="region of interest" description="Disordered" evidence="2">
    <location>
        <begin position="790"/>
        <end position="835"/>
    </location>
</feature>
<evidence type="ECO:0000313" key="3">
    <source>
        <dbReference type="EMBL" id="RKL45655.1"/>
    </source>
</evidence>
<gene>
    <name evidence="3" type="ORF">BFJ72_g3200</name>
</gene>